<organism evidence="1 2">
    <name type="scientific">Stieleria bergensis</name>
    <dbReference type="NCBI Taxonomy" id="2528025"/>
    <lineage>
        <taxon>Bacteria</taxon>
        <taxon>Pseudomonadati</taxon>
        <taxon>Planctomycetota</taxon>
        <taxon>Planctomycetia</taxon>
        <taxon>Pirellulales</taxon>
        <taxon>Pirellulaceae</taxon>
        <taxon>Stieleria</taxon>
    </lineage>
</organism>
<keyword evidence="2" id="KW-1185">Reference proteome</keyword>
<accession>A0A517SX53</accession>
<dbReference type="Proteomes" id="UP000315003">
    <property type="component" value="Chromosome"/>
</dbReference>
<dbReference type="AlphaFoldDB" id="A0A517SX53"/>
<dbReference type="RefSeq" id="WP_145273499.1">
    <property type="nucleotide sequence ID" value="NZ_CP036272.1"/>
</dbReference>
<protein>
    <submittedName>
        <fullName evidence="1">Uncharacterized protein</fullName>
    </submittedName>
</protein>
<dbReference type="EMBL" id="CP036272">
    <property type="protein sequence ID" value="QDT60591.1"/>
    <property type="molecule type" value="Genomic_DNA"/>
</dbReference>
<gene>
    <name evidence="1" type="ORF">SV7mr_31150</name>
</gene>
<evidence type="ECO:0000313" key="2">
    <source>
        <dbReference type="Proteomes" id="UP000315003"/>
    </source>
</evidence>
<proteinExistence type="predicted"/>
<name>A0A517SX53_9BACT</name>
<reference evidence="1 2" key="1">
    <citation type="submission" date="2019-02" db="EMBL/GenBank/DDBJ databases">
        <title>Deep-cultivation of Planctomycetes and their phenomic and genomic characterization uncovers novel biology.</title>
        <authorList>
            <person name="Wiegand S."/>
            <person name="Jogler M."/>
            <person name="Boedeker C."/>
            <person name="Pinto D."/>
            <person name="Vollmers J."/>
            <person name="Rivas-Marin E."/>
            <person name="Kohn T."/>
            <person name="Peeters S.H."/>
            <person name="Heuer A."/>
            <person name="Rast P."/>
            <person name="Oberbeckmann S."/>
            <person name="Bunk B."/>
            <person name="Jeske O."/>
            <person name="Meyerdierks A."/>
            <person name="Storesund J.E."/>
            <person name="Kallscheuer N."/>
            <person name="Luecker S."/>
            <person name="Lage O.M."/>
            <person name="Pohl T."/>
            <person name="Merkel B.J."/>
            <person name="Hornburger P."/>
            <person name="Mueller R.-W."/>
            <person name="Bruemmer F."/>
            <person name="Labrenz M."/>
            <person name="Spormann A.M."/>
            <person name="Op den Camp H."/>
            <person name="Overmann J."/>
            <person name="Amann R."/>
            <person name="Jetten M.S.M."/>
            <person name="Mascher T."/>
            <person name="Medema M.H."/>
            <person name="Devos D.P."/>
            <person name="Kaster A.-K."/>
            <person name="Ovreas L."/>
            <person name="Rohde M."/>
            <person name="Galperin M.Y."/>
            <person name="Jogler C."/>
        </authorList>
    </citation>
    <scope>NUCLEOTIDE SEQUENCE [LARGE SCALE GENOMIC DNA]</scope>
    <source>
        <strain evidence="1 2">SV_7m_r</strain>
    </source>
</reference>
<sequence>MGENLKKGHCEAFKKGTDRQMLVMSSPQLFRRPDMELTRVDANLLDGKLVSIGETLLAQQSGDLPMVFLSKGSEPIATIEGEGAAKLVEAIEGSDCPDFAEVNVVDVCDISDSITVQLIDEERNDG</sequence>
<evidence type="ECO:0000313" key="1">
    <source>
        <dbReference type="EMBL" id="QDT60591.1"/>
    </source>
</evidence>